<dbReference type="Gene3D" id="2.60.40.10">
    <property type="entry name" value="Immunoglobulins"/>
    <property type="match status" value="6"/>
</dbReference>
<dbReference type="FunFam" id="2.60.40.10:FF:000049">
    <property type="entry name" value="Leukocyte immunoglobulin-like receptor subfamily B member 1"/>
    <property type="match status" value="6"/>
</dbReference>
<dbReference type="InterPro" id="IPR050412">
    <property type="entry name" value="Ig-like_Receptors_ImmuneReg"/>
</dbReference>
<dbReference type="SMART" id="SM00408">
    <property type="entry name" value="IGc2"/>
    <property type="match status" value="5"/>
</dbReference>
<reference evidence="6" key="2">
    <citation type="submission" date="2025-09" db="UniProtKB">
        <authorList>
            <consortium name="Ensembl"/>
        </authorList>
    </citation>
    <scope>IDENTIFICATION</scope>
</reference>
<dbReference type="SUPFAM" id="SSF48726">
    <property type="entry name" value="Immunoglobulin"/>
    <property type="match status" value="6"/>
</dbReference>
<dbReference type="GO" id="GO:0002764">
    <property type="term" value="P:immune response-regulating signaling pathway"/>
    <property type="evidence" value="ECO:0007669"/>
    <property type="project" value="TreeGrafter"/>
</dbReference>
<dbReference type="Pfam" id="PF00047">
    <property type="entry name" value="ig"/>
    <property type="match status" value="2"/>
</dbReference>
<accession>A0A8C6CIT4</accession>
<dbReference type="GO" id="GO:0019221">
    <property type="term" value="P:cytokine-mediated signaling pathway"/>
    <property type="evidence" value="ECO:0007669"/>
    <property type="project" value="TreeGrafter"/>
</dbReference>
<feature type="compositionally biased region" description="Gly residues" evidence="4">
    <location>
        <begin position="11"/>
        <end position="25"/>
    </location>
</feature>
<evidence type="ECO:0000259" key="5">
    <source>
        <dbReference type="PROSITE" id="PS50835"/>
    </source>
</evidence>
<dbReference type="PANTHER" id="PTHR11738">
    <property type="entry name" value="MHC CLASS I NK CELL RECEPTOR"/>
    <property type="match status" value="1"/>
</dbReference>
<proteinExistence type="predicted"/>
<reference evidence="6" key="1">
    <citation type="submission" date="2025-08" db="UniProtKB">
        <authorList>
            <consortium name="Ensembl"/>
        </authorList>
    </citation>
    <scope>IDENTIFICATION</scope>
</reference>
<evidence type="ECO:0000256" key="3">
    <source>
        <dbReference type="ARBA" id="ARBA00023319"/>
    </source>
</evidence>
<keyword evidence="3" id="KW-0393">Immunoglobulin domain</keyword>
<keyword evidence="7" id="KW-1185">Reference proteome</keyword>
<dbReference type="PROSITE" id="PS50835">
    <property type="entry name" value="IG_LIKE"/>
    <property type="match status" value="4"/>
</dbReference>
<dbReference type="GO" id="GO:0032396">
    <property type="term" value="F:inhibitory MHC class I receptor activity"/>
    <property type="evidence" value="ECO:0007669"/>
    <property type="project" value="TreeGrafter"/>
</dbReference>
<dbReference type="PANTHER" id="PTHR11738:SF88">
    <property type="entry name" value="IG-LIKE DOMAIN-CONTAINING PROTEIN"/>
    <property type="match status" value="1"/>
</dbReference>
<dbReference type="Pfam" id="PF13895">
    <property type="entry name" value="Ig_2"/>
    <property type="match status" value="2"/>
</dbReference>
<feature type="region of interest" description="Disordered" evidence="4">
    <location>
        <begin position="669"/>
        <end position="689"/>
    </location>
</feature>
<feature type="domain" description="Ig-like" evidence="5">
    <location>
        <begin position="373"/>
        <end position="446"/>
    </location>
</feature>
<name>A0A8C6CIT4_MOSMO</name>
<dbReference type="AlphaFoldDB" id="A0A8C6CIT4"/>
<organism evidence="6 7">
    <name type="scientific">Moschus moschiferus</name>
    <name type="common">Siberian musk deer</name>
    <name type="synonym">Moschus sibiricus</name>
    <dbReference type="NCBI Taxonomy" id="68415"/>
    <lineage>
        <taxon>Eukaryota</taxon>
        <taxon>Metazoa</taxon>
        <taxon>Chordata</taxon>
        <taxon>Craniata</taxon>
        <taxon>Vertebrata</taxon>
        <taxon>Euteleostomi</taxon>
        <taxon>Mammalia</taxon>
        <taxon>Eutheria</taxon>
        <taxon>Laurasiatheria</taxon>
        <taxon>Artiodactyla</taxon>
        <taxon>Ruminantia</taxon>
        <taxon>Pecora</taxon>
        <taxon>Moschidae</taxon>
        <taxon>Moschus</taxon>
    </lineage>
</organism>
<dbReference type="GO" id="GO:0005886">
    <property type="term" value="C:plasma membrane"/>
    <property type="evidence" value="ECO:0007669"/>
    <property type="project" value="UniProtKB-SubCell"/>
</dbReference>
<feature type="domain" description="Ig-like" evidence="5">
    <location>
        <begin position="569"/>
        <end position="652"/>
    </location>
</feature>
<sequence length="689" mass="73817">MGTRVSPRPQGRGGQLGAHTGGGWEGWAESRGLGGHLVSPPLISFQRPPPNPTSGLSRRSPQPGTCLSPGLSGKPSLLTPQGPVVTSGQNLTLQCRSDGGYTRFALSKEGGQDLAQRPAQRPRGELSQANFPLGLVGTVHGGRYRCYGGHGLSSEWSAPSEPLELLVAGEEDRPSLSVWPGPSVGPGETVTLLCQSGNRTDTFLLSKEGAAHRPLRLRSWDQDGRYQAEFSLSPVIAAHGGTYRCYRSLSTDPYLLSQPSEPLVLEVSGEVLPKPSIWADPGTMVTQGSLVTIWCQGSLLADVYHLYKEKSSVSWKAKAPQGSRNKAWFHFEFSSSSEAGQYQCAYQSRNLWSEQSDPLPLVVTGKREVYMAPSLSAQPSPVVAAGGSVSLTCSSQYAAGTLHLLKEGGADPLRHKTSSNYGNQGREQAVFFVGRVTTSHGGTYRCYDAPSAQPYVWSHPSDPLHLQVTGLSRAPSLFAQPSSLVLPGDNLTLQCRSEAGFGSFALTKDEGLSPPLRLEGQQSPDFPLGRVSHAHGGRYRCYRGHNSYTWSAPSTPLDILIAGEAPLRPSLSARPGASVPRGENVTLQCRSEVQSDTFHLSKEGSLAPPLHLRLQDPAPPVQANFTLRAVSSAHSGSYRCYSSRSTAPHLLSLPSDPLELLVSGEAPPWSCRPPFPAHPRPHPGHPDPS</sequence>
<feature type="compositionally biased region" description="Polar residues" evidence="4">
    <location>
        <begin position="53"/>
        <end position="65"/>
    </location>
</feature>
<evidence type="ECO:0000256" key="2">
    <source>
        <dbReference type="ARBA" id="ARBA00023157"/>
    </source>
</evidence>
<feature type="domain" description="Ig-like" evidence="5">
    <location>
        <begin position="174"/>
        <end position="245"/>
    </location>
</feature>
<evidence type="ECO:0000313" key="7">
    <source>
        <dbReference type="Proteomes" id="UP000694544"/>
    </source>
</evidence>
<dbReference type="InterPro" id="IPR007110">
    <property type="entry name" value="Ig-like_dom"/>
</dbReference>
<keyword evidence="1" id="KW-0732">Signal</keyword>
<dbReference type="InterPro" id="IPR003599">
    <property type="entry name" value="Ig_sub"/>
</dbReference>
<dbReference type="InterPro" id="IPR013151">
    <property type="entry name" value="Immunoglobulin_dom"/>
</dbReference>
<dbReference type="SMART" id="SM00409">
    <property type="entry name" value="IG"/>
    <property type="match status" value="6"/>
</dbReference>
<dbReference type="InterPro" id="IPR013783">
    <property type="entry name" value="Ig-like_fold"/>
</dbReference>
<protein>
    <recommendedName>
        <fullName evidence="5">Ig-like domain-containing protein</fullName>
    </recommendedName>
</protein>
<dbReference type="GeneTree" id="ENSGT01100000263478"/>
<feature type="compositionally biased region" description="Low complexity" evidence="4">
    <location>
        <begin position="67"/>
        <end position="78"/>
    </location>
</feature>
<evidence type="ECO:0000256" key="1">
    <source>
        <dbReference type="ARBA" id="ARBA00022729"/>
    </source>
</evidence>
<evidence type="ECO:0000313" key="6">
    <source>
        <dbReference type="Ensembl" id="ENSMMSP00000001978.1"/>
    </source>
</evidence>
<dbReference type="InterPro" id="IPR003598">
    <property type="entry name" value="Ig_sub2"/>
</dbReference>
<keyword evidence="2" id="KW-1015">Disulfide bond</keyword>
<dbReference type="Ensembl" id="ENSMMST00000002177.1">
    <property type="protein sequence ID" value="ENSMMSP00000001978.1"/>
    <property type="gene ID" value="ENSMMSG00000000849.1"/>
</dbReference>
<evidence type="ECO:0000256" key="4">
    <source>
        <dbReference type="SAM" id="MobiDB-lite"/>
    </source>
</evidence>
<dbReference type="InterPro" id="IPR036179">
    <property type="entry name" value="Ig-like_dom_sf"/>
</dbReference>
<feature type="region of interest" description="Disordered" evidence="4">
    <location>
        <begin position="1"/>
        <end position="85"/>
    </location>
</feature>
<feature type="domain" description="Ig-like" evidence="5">
    <location>
        <begin position="273"/>
        <end position="364"/>
    </location>
</feature>
<dbReference type="Proteomes" id="UP000694544">
    <property type="component" value="Unplaced"/>
</dbReference>